<comment type="caution">
    <text evidence="13">The sequence shown here is derived from an EMBL/GenBank/DDBJ whole genome shotgun (WGS) entry which is preliminary data.</text>
</comment>
<protein>
    <recommendedName>
        <fullName evidence="4 11">tRNA uridine 5-carboxymethylaminomethyl modification enzyme MnmG</fullName>
    </recommendedName>
    <alternativeName>
        <fullName evidence="10 11">Glucose-inhibited division protein A</fullName>
    </alternativeName>
</protein>
<keyword evidence="7 11" id="KW-0274">FAD</keyword>
<organism evidence="13 14">
    <name type="scientific">Pelagicoccus albus</name>
    <dbReference type="NCBI Taxonomy" id="415222"/>
    <lineage>
        <taxon>Bacteria</taxon>
        <taxon>Pseudomonadati</taxon>
        <taxon>Verrucomicrobiota</taxon>
        <taxon>Opitutia</taxon>
        <taxon>Puniceicoccales</taxon>
        <taxon>Pelagicoccaceae</taxon>
        <taxon>Pelagicoccus</taxon>
    </lineage>
</organism>
<comment type="cofactor">
    <cofactor evidence="1 11">
        <name>FAD</name>
        <dbReference type="ChEBI" id="CHEBI:57692"/>
    </cofactor>
</comment>
<comment type="subunit">
    <text evidence="9 11">Homodimer. Heterotetramer of two MnmE and two MnmG subunits.</text>
</comment>
<evidence type="ECO:0000256" key="11">
    <source>
        <dbReference type="HAMAP-Rule" id="MF_00129"/>
    </source>
</evidence>
<keyword evidence="8 11" id="KW-0520">NAD</keyword>
<keyword evidence="5 11" id="KW-0285">Flavoprotein</keyword>
<dbReference type="PANTHER" id="PTHR11806:SF0">
    <property type="entry name" value="PROTEIN MTO1 HOMOLOG, MITOCHONDRIAL"/>
    <property type="match status" value="1"/>
</dbReference>
<dbReference type="GO" id="GO:0005829">
    <property type="term" value="C:cytosol"/>
    <property type="evidence" value="ECO:0007669"/>
    <property type="project" value="TreeGrafter"/>
</dbReference>
<dbReference type="HAMAP" id="MF_00129">
    <property type="entry name" value="MnmG_GidA"/>
    <property type="match status" value="1"/>
</dbReference>
<dbReference type="Pfam" id="PF01134">
    <property type="entry name" value="GIDA"/>
    <property type="match status" value="1"/>
</dbReference>
<evidence type="ECO:0000256" key="6">
    <source>
        <dbReference type="ARBA" id="ARBA00022694"/>
    </source>
</evidence>
<proteinExistence type="inferred from homology"/>
<evidence type="ECO:0000256" key="7">
    <source>
        <dbReference type="ARBA" id="ARBA00022827"/>
    </source>
</evidence>
<dbReference type="FunFam" id="3.50.50.60:FF:000002">
    <property type="entry name" value="tRNA uridine 5-carboxymethylaminomethyl modification enzyme MnmG"/>
    <property type="match status" value="1"/>
</dbReference>
<dbReference type="InterPro" id="IPR002218">
    <property type="entry name" value="MnmG-rel"/>
</dbReference>
<dbReference type="InterPro" id="IPR004416">
    <property type="entry name" value="MnmG"/>
</dbReference>
<feature type="domain" description="tRNA uridine 5-carboxymethylaminomethyl modification enzyme C-terminal subdomain" evidence="12">
    <location>
        <begin position="538"/>
        <end position="609"/>
    </location>
</feature>
<evidence type="ECO:0000256" key="9">
    <source>
        <dbReference type="ARBA" id="ARBA00025948"/>
    </source>
</evidence>
<dbReference type="SMART" id="SM01228">
    <property type="entry name" value="GIDA_assoc_3"/>
    <property type="match status" value="1"/>
</dbReference>
<dbReference type="EMBL" id="JACHVC010000012">
    <property type="protein sequence ID" value="MBC2607215.1"/>
    <property type="molecule type" value="Genomic_DNA"/>
</dbReference>
<evidence type="ECO:0000256" key="5">
    <source>
        <dbReference type="ARBA" id="ARBA00022630"/>
    </source>
</evidence>
<evidence type="ECO:0000313" key="13">
    <source>
        <dbReference type="EMBL" id="MBC2607215.1"/>
    </source>
</evidence>
<dbReference type="NCBIfam" id="TIGR00136">
    <property type="entry name" value="mnmG_gidA"/>
    <property type="match status" value="1"/>
</dbReference>
<dbReference type="InterPro" id="IPR020595">
    <property type="entry name" value="MnmG-rel_CS"/>
</dbReference>
<evidence type="ECO:0000256" key="8">
    <source>
        <dbReference type="ARBA" id="ARBA00023027"/>
    </source>
</evidence>
<comment type="similarity">
    <text evidence="3 11">Belongs to the MnmG family.</text>
</comment>
<dbReference type="InterPro" id="IPR044920">
    <property type="entry name" value="MnmG_C_subdom_sf"/>
</dbReference>
<dbReference type="Gene3D" id="3.50.50.60">
    <property type="entry name" value="FAD/NAD(P)-binding domain"/>
    <property type="match status" value="2"/>
</dbReference>
<dbReference type="PRINTS" id="PR00411">
    <property type="entry name" value="PNDRDTASEI"/>
</dbReference>
<evidence type="ECO:0000256" key="3">
    <source>
        <dbReference type="ARBA" id="ARBA00007653"/>
    </source>
</evidence>
<evidence type="ECO:0000256" key="4">
    <source>
        <dbReference type="ARBA" id="ARBA00020461"/>
    </source>
</evidence>
<evidence type="ECO:0000313" key="14">
    <source>
        <dbReference type="Proteomes" id="UP000526501"/>
    </source>
</evidence>
<name>A0A7X1BA94_9BACT</name>
<comment type="caution">
    <text evidence="11">Lacks conserved residue(s) required for the propagation of feature annotation.</text>
</comment>
<dbReference type="GO" id="GO:0050660">
    <property type="term" value="F:flavin adenine dinucleotide binding"/>
    <property type="evidence" value="ECO:0007669"/>
    <property type="project" value="UniProtKB-UniRule"/>
</dbReference>
<dbReference type="InterPro" id="IPR040131">
    <property type="entry name" value="MnmG_N"/>
</dbReference>
<dbReference type="InterPro" id="IPR047001">
    <property type="entry name" value="MnmG_C_subdom"/>
</dbReference>
<feature type="binding site" evidence="11">
    <location>
        <begin position="11"/>
        <end position="16"/>
    </location>
    <ligand>
        <name>FAD</name>
        <dbReference type="ChEBI" id="CHEBI:57692"/>
    </ligand>
</feature>
<keyword evidence="14" id="KW-1185">Reference proteome</keyword>
<sequence length="613" mass="67774">MLDEYDVIVCGAGHAGCEAALAAARMGARTLVLSGNIDTIAAMSCNPAIGGVAKGHIVREIDALGGEMAVNADVSGIQFRLLNASKGPAVQSPRAQCDKKVYALRMKHVLELQENLSIFQATVTGLIFKSGKVVGCQTNLDVDFYGKSIVVTTGTFLRGLMHVGKNKTEGGRMGDYSAKTLSNSFLEAGIELERLKTGTPPRLLGRTIDFSGLEEQKGDVNPSLFGFYDTRQEKDLFHVEQGGEQKAGWVPGTDQVSCWITYTSAETQRIVNDNLHLSAMYGGEIEGTGPRYCPSIEDKYVRFAEKTRHMLFLEPEGRNTDEYYVNGLSTSLPFSTQLEMLRSIDGLKDVHLLRPAYAVEYDFAPPTQLYPHLESKRVECLFFAGQINGTSGYEEAACQGLVAGVNAVLKVRGGEPMVLKRHDGYMGVLIDDLVTKGTKEPYRMFTSRAEYRLLFNHGSAELRMLEHASKHGLVPNDRLKRMKQKQADVDHWIAWLEKSRKGTSTWATLIRRGVGEEELPSELSVLNKETLEQVLYRTKYAGYLDREIRQIAKMRDVEKIKIPADFDYSKLNGLRLESIAKLEATRPATLAQAGRISGVNPSDISILMIALRS</sequence>
<dbReference type="PANTHER" id="PTHR11806">
    <property type="entry name" value="GLUCOSE INHIBITED DIVISION PROTEIN A"/>
    <property type="match status" value="1"/>
</dbReference>
<keyword evidence="11" id="KW-0963">Cytoplasm</keyword>
<accession>A0A7X1BA94</accession>
<dbReference type="GO" id="GO:0030488">
    <property type="term" value="P:tRNA methylation"/>
    <property type="evidence" value="ECO:0007669"/>
    <property type="project" value="TreeGrafter"/>
</dbReference>
<dbReference type="Pfam" id="PF13932">
    <property type="entry name" value="SAM_GIDA_C"/>
    <property type="match status" value="1"/>
</dbReference>
<evidence type="ECO:0000256" key="2">
    <source>
        <dbReference type="ARBA" id="ARBA00003717"/>
    </source>
</evidence>
<dbReference type="InterPro" id="IPR026904">
    <property type="entry name" value="MnmG_C"/>
</dbReference>
<comment type="function">
    <text evidence="2 11">NAD-binding protein involved in the addition of a carboxymethylaminomethyl (cmnm) group at the wobble position (U34) of certain tRNAs, forming tRNA-cmnm(5)s(2)U34.</text>
</comment>
<dbReference type="InterPro" id="IPR036188">
    <property type="entry name" value="FAD/NAD-bd_sf"/>
</dbReference>
<dbReference type="SUPFAM" id="SSF51905">
    <property type="entry name" value="FAD/NAD(P)-binding domain"/>
    <property type="match status" value="1"/>
</dbReference>
<evidence type="ECO:0000256" key="10">
    <source>
        <dbReference type="ARBA" id="ARBA00031800"/>
    </source>
</evidence>
<dbReference type="FunFam" id="1.10.150.570:FF:000001">
    <property type="entry name" value="tRNA uridine 5-carboxymethylaminomethyl modification enzyme MnmG"/>
    <property type="match status" value="1"/>
</dbReference>
<dbReference type="AlphaFoldDB" id="A0A7X1BA94"/>
<gene>
    <name evidence="11 13" type="primary">mnmG</name>
    <name evidence="11" type="synonym">gidA</name>
    <name evidence="13" type="ORF">H5P27_14265</name>
</gene>
<comment type="subcellular location">
    <subcellularLocation>
        <location evidence="11">Cytoplasm</location>
    </subcellularLocation>
</comment>
<evidence type="ECO:0000256" key="1">
    <source>
        <dbReference type="ARBA" id="ARBA00001974"/>
    </source>
</evidence>
<keyword evidence="6 11" id="KW-0819">tRNA processing</keyword>
<reference evidence="13 14" key="1">
    <citation type="submission" date="2020-07" db="EMBL/GenBank/DDBJ databases">
        <authorList>
            <person name="Feng X."/>
        </authorList>
    </citation>
    <scope>NUCLEOTIDE SEQUENCE [LARGE SCALE GENOMIC DNA]</scope>
    <source>
        <strain evidence="13 14">JCM23202</strain>
    </source>
</reference>
<dbReference type="RefSeq" id="WP_185661305.1">
    <property type="nucleotide sequence ID" value="NZ_CAWPOO010000012.1"/>
</dbReference>
<dbReference type="Proteomes" id="UP000526501">
    <property type="component" value="Unassembled WGS sequence"/>
</dbReference>
<dbReference type="PROSITE" id="PS01281">
    <property type="entry name" value="GIDA_2"/>
    <property type="match status" value="1"/>
</dbReference>
<evidence type="ECO:0000259" key="12">
    <source>
        <dbReference type="SMART" id="SM01228"/>
    </source>
</evidence>
<dbReference type="Gene3D" id="1.10.150.570">
    <property type="entry name" value="GidA associated domain, C-terminal subdomain"/>
    <property type="match status" value="1"/>
</dbReference>
<dbReference type="GO" id="GO:0002098">
    <property type="term" value="P:tRNA wobble uridine modification"/>
    <property type="evidence" value="ECO:0007669"/>
    <property type="project" value="InterPro"/>
</dbReference>